<dbReference type="InterPro" id="IPR027417">
    <property type="entry name" value="P-loop_NTPase"/>
</dbReference>
<dbReference type="InterPro" id="IPR047187">
    <property type="entry name" value="SF1_C_Upf1"/>
</dbReference>
<dbReference type="InterPro" id="IPR041677">
    <property type="entry name" value="DNA2/NAM7_AAA_11"/>
</dbReference>
<keyword evidence="4" id="KW-0347">Helicase</keyword>
<dbReference type="Gene3D" id="3.40.50.300">
    <property type="entry name" value="P-loop containing nucleotide triphosphate hydrolases"/>
    <property type="match status" value="2"/>
</dbReference>
<keyword evidence="2" id="KW-0547">Nucleotide-binding</keyword>
<evidence type="ECO:0000256" key="7">
    <source>
        <dbReference type="SAM" id="MobiDB-lite"/>
    </source>
</evidence>
<dbReference type="InterPro" id="IPR050534">
    <property type="entry name" value="Coronavir_polyprotein_1ab"/>
</dbReference>
<keyword evidence="3" id="KW-0378">Hydrolase</keyword>
<dbReference type="InterPro" id="IPR041679">
    <property type="entry name" value="DNA2/NAM7-like_C"/>
</dbReference>
<comment type="caution">
    <text evidence="10">The sequence shown here is derived from an EMBL/GenBank/DDBJ whole genome shotgun (WGS) entry which is preliminary data.</text>
</comment>
<feature type="domain" description="DNA2/NAM7 helicase-like C-terminal" evidence="9">
    <location>
        <begin position="907"/>
        <end position="1085"/>
    </location>
</feature>
<dbReference type="EMBL" id="PUJU01000017">
    <property type="protein sequence ID" value="NHB88047.1"/>
    <property type="molecule type" value="Genomic_DNA"/>
</dbReference>
<dbReference type="RefSeq" id="WP_133813759.1">
    <property type="nucleotide sequence ID" value="NZ_CAWPIF010000017.1"/>
</dbReference>
<dbReference type="PANTHER" id="PTHR43788:SF8">
    <property type="entry name" value="DNA-BINDING PROTEIN SMUBP-2"/>
    <property type="match status" value="1"/>
</dbReference>
<sequence length="1123" mass="129445">MNNDNHQQMIRILQSWHLIEFFQPYSLPDKETDNGGRVNVTFDELRYSRESILPWLSAQTRRRLRIKTDQVRYTLYLGIFDKSLLNKIADECIASETNEIEKLELEQRLDLEGETCFAKLTIDKYGVPNFGEMSLSTLPWALGHLQAGTAGTLSLQAYDQRCTLLAEQLKRIENLLPYHSEKPDVKTLSSEGIVKLLKALCQWAQFYPENTEWAFILDWKELKDKKESHDKLEDNQNNIKKIAHSPLNEETDDDESDEADERIMPILNSFYINDIEKAIRSFSTGTTSRSLIDYLTVTTQKHADLYSQPGLKLIINHLAPCHTPLGRWPSEPTHNMSLMQQFAINTAVMELTASGLLSVNGPPGTGKTTLLRDIIAYNLVERARALARFSQAKDALDKEGYLCTDLTGFEMVVASSNNAAVENISRELPQLKALGQPYQMVNYLKSVANQLNAESRKGKLQPITSLEERCWGTISAVLGRKKNRIKFKQRFFFDKYYEKYSQEETNRPASKDFLNFWRWRELQTRESFSDTKKRFNQILKNLEQLIASCQSANEIALFLKKNNLETWLQTVKQARDEAAFDYTNLQQRLAQQSHHLEVLESQIEIEDLHAAEQERNKPNILIRIFNRSRYVSYLKHVSDINLQQRTLKQQRIDLLKEIGTCTQQQPLLLQKQREAEQLLQEKHDAYTLKQQKLARFCHEHPEMKLPSTEKYINDSELQRNAYWQDPTINHLRSQLFIAALDLHQAWLLEVLKHEIFRKKVFKLPEMLDGKIDPNDKKIWQLLFMIVPVVSTTFASLGSMFRSLGSEELGWLLIDEAGQAIPQAAVGGLWRSKRAIVVGDPLQIEPVFTTPPKLVEYISGTILKKDAEEWNPNRWSIQTIADRANRYGCELPIMDKTAWIGIPLWVHRRCIEPMFSLANKIAYDNRMIHGESASKIEPQPHPILGNNRWIHSGGSCTLKQYKPSLAQEVLTLLTTLIEKEKNLSQIYIISPFKAVKQQLGTELSSHKDYFHQYIEGENKKKQFSKWISQNIGTVHTFQGKENHTVIFVLGCDIQNAGGAVWAASKPNLLNVALTRARKNIYIIGDINVWQDKTYFSMVASELSTKNSSHSDNMNYYQDQFKMTP</sequence>
<evidence type="ECO:0000313" key="10">
    <source>
        <dbReference type="EMBL" id="NHB88047.1"/>
    </source>
</evidence>
<evidence type="ECO:0000256" key="4">
    <source>
        <dbReference type="ARBA" id="ARBA00022806"/>
    </source>
</evidence>
<feature type="region of interest" description="Disordered" evidence="7">
    <location>
        <begin position="230"/>
        <end position="258"/>
    </location>
</feature>
<dbReference type="Pfam" id="PF13086">
    <property type="entry name" value="AAA_11"/>
    <property type="match status" value="1"/>
</dbReference>
<dbReference type="PANTHER" id="PTHR43788">
    <property type="entry name" value="DNA2/NAM7 HELICASE FAMILY MEMBER"/>
    <property type="match status" value="1"/>
</dbReference>
<keyword evidence="6" id="KW-0175">Coiled coil</keyword>
<evidence type="ECO:0008006" key="12">
    <source>
        <dbReference type="Google" id="ProtNLM"/>
    </source>
</evidence>
<dbReference type="Proteomes" id="UP000697802">
    <property type="component" value="Unassembled WGS sequence"/>
</dbReference>
<keyword evidence="11" id="KW-1185">Reference proteome</keyword>
<keyword evidence="5" id="KW-0067">ATP-binding</keyword>
<gene>
    <name evidence="10" type="ORF">C5471_10135</name>
</gene>
<evidence type="ECO:0000313" key="11">
    <source>
        <dbReference type="Proteomes" id="UP000697802"/>
    </source>
</evidence>
<dbReference type="SUPFAM" id="SSF52540">
    <property type="entry name" value="P-loop containing nucleoside triphosphate hydrolases"/>
    <property type="match status" value="1"/>
</dbReference>
<comment type="similarity">
    <text evidence="1">Belongs to the DNA2/NAM7 helicase family.</text>
</comment>
<evidence type="ECO:0000256" key="5">
    <source>
        <dbReference type="ARBA" id="ARBA00022840"/>
    </source>
</evidence>
<feature type="compositionally biased region" description="Acidic residues" evidence="7">
    <location>
        <begin position="249"/>
        <end position="258"/>
    </location>
</feature>
<reference evidence="10 11" key="1">
    <citation type="submission" date="2018-02" db="EMBL/GenBank/DDBJ databases">
        <authorList>
            <person name="Machado R.A."/>
        </authorList>
    </citation>
    <scope>NUCLEOTIDE SEQUENCE [LARGE SCALE GENOMIC DNA]</scope>
    <source>
        <strain evidence="10 11">T327</strain>
    </source>
</reference>
<protein>
    <recommendedName>
        <fullName evidence="12">Helicase</fullName>
    </recommendedName>
</protein>
<accession>A0ABX0GHQ8</accession>
<organism evidence="10 11">
    <name type="scientific">Photorhabdus tasmaniensis</name>
    <dbReference type="NCBI Taxonomy" id="1004159"/>
    <lineage>
        <taxon>Bacteria</taxon>
        <taxon>Pseudomonadati</taxon>
        <taxon>Pseudomonadota</taxon>
        <taxon>Gammaproteobacteria</taxon>
        <taxon>Enterobacterales</taxon>
        <taxon>Morganellaceae</taxon>
        <taxon>Photorhabdus</taxon>
    </lineage>
</organism>
<proteinExistence type="inferred from homology"/>
<dbReference type="Pfam" id="PF13087">
    <property type="entry name" value="AAA_12"/>
    <property type="match status" value="1"/>
</dbReference>
<name>A0ABX0GHQ8_9GAMM</name>
<evidence type="ECO:0000256" key="3">
    <source>
        <dbReference type="ARBA" id="ARBA00022801"/>
    </source>
</evidence>
<evidence type="ECO:0000256" key="6">
    <source>
        <dbReference type="SAM" id="Coils"/>
    </source>
</evidence>
<feature type="coiled-coil region" evidence="6">
    <location>
        <begin position="582"/>
        <end position="616"/>
    </location>
</feature>
<evidence type="ECO:0000259" key="9">
    <source>
        <dbReference type="Pfam" id="PF13087"/>
    </source>
</evidence>
<dbReference type="CDD" id="cd18808">
    <property type="entry name" value="SF1_C_Upf1"/>
    <property type="match status" value="1"/>
</dbReference>
<evidence type="ECO:0000256" key="2">
    <source>
        <dbReference type="ARBA" id="ARBA00022741"/>
    </source>
</evidence>
<feature type="domain" description="DNA2/NAM7 helicase helicase" evidence="8">
    <location>
        <begin position="612"/>
        <end position="847"/>
    </location>
</feature>
<evidence type="ECO:0000259" key="8">
    <source>
        <dbReference type="Pfam" id="PF13086"/>
    </source>
</evidence>
<evidence type="ECO:0000256" key="1">
    <source>
        <dbReference type="ARBA" id="ARBA00007913"/>
    </source>
</evidence>